<dbReference type="EMBL" id="CANHGI010000005">
    <property type="protein sequence ID" value="CAI5449936.1"/>
    <property type="molecule type" value="Genomic_DNA"/>
</dbReference>
<dbReference type="OrthoDB" id="5858028at2759"/>
<keyword evidence="2" id="KW-1185">Reference proteome</keyword>
<comment type="caution">
    <text evidence="1">The sequence shown here is derived from an EMBL/GenBank/DDBJ whole genome shotgun (WGS) entry which is preliminary data.</text>
</comment>
<evidence type="ECO:0000313" key="1">
    <source>
        <dbReference type="EMBL" id="CAI5449936.1"/>
    </source>
</evidence>
<name>A0A9P1N6L4_9PELO</name>
<dbReference type="AlphaFoldDB" id="A0A9P1N6L4"/>
<accession>A0A9P1N6L4</accession>
<proteinExistence type="predicted"/>
<sequence>MSTSTIVAQTDLSKQLPSCSYSTTKSGPNRYDLDVDSWTTIFETVASSVPLKKALEFKTLHSVAYRAVTRAFKNVTKLKIEIFKGTCCIQDSWTKNRQTAVEMARYVMENSKIVRVLEIYFDDPCLDVVNEVLDEIVKSNHIRLESLRVKRRHAGQSLPKIAEIIRANAKTLKEITRIGVSEAALGFCDELDLEIFGCMSFDLGFQPNPQQISLNFCRIMESGAKFKKFSYTSFDGFDPTNDQIQMLLEKCAVENLKLTMMNPPKITPKPSFMIGKVRNVKKIELVEIVAEPMRFNKLISIRHFFEKCFPNAQNHLSLLQQWN</sequence>
<reference evidence="1" key="1">
    <citation type="submission" date="2022-11" db="EMBL/GenBank/DDBJ databases">
        <authorList>
            <person name="Kikuchi T."/>
        </authorList>
    </citation>
    <scope>NUCLEOTIDE SEQUENCE</scope>
    <source>
        <strain evidence="1">PS1010</strain>
    </source>
</reference>
<organism evidence="1 2">
    <name type="scientific">Caenorhabditis angaria</name>
    <dbReference type="NCBI Taxonomy" id="860376"/>
    <lineage>
        <taxon>Eukaryota</taxon>
        <taxon>Metazoa</taxon>
        <taxon>Ecdysozoa</taxon>
        <taxon>Nematoda</taxon>
        <taxon>Chromadorea</taxon>
        <taxon>Rhabditida</taxon>
        <taxon>Rhabditina</taxon>
        <taxon>Rhabditomorpha</taxon>
        <taxon>Rhabditoidea</taxon>
        <taxon>Rhabditidae</taxon>
        <taxon>Peloderinae</taxon>
        <taxon>Caenorhabditis</taxon>
    </lineage>
</organism>
<protein>
    <submittedName>
        <fullName evidence="1">Uncharacterized protein</fullName>
    </submittedName>
</protein>
<dbReference type="Proteomes" id="UP001152747">
    <property type="component" value="Unassembled WGS sequence"/>
</dbReference>
<evidence type="ECO:0000313" key="2">
    <source>
        <dbReference type="Proteomes" id="UP001152747"/>
    </source>
</evidence>
<gene>
    <name evidence="1" type="ORF">CAMP_LOCUS12573</name>
</gene>